<gene>
    <name evidence="1" type="ORF">SAMN05216232_2539</name>
</gene>
<proteinExistence type="predicted"/>
<evidence type="ECO:0008006" key="3">
    <source>
        <dbReference type="Google" id="ProtNLM"/>
    </source>
</evidence>
<dbReference type="EMBL" id="FOEH01000003">
    <property type="protein sequence ID" value="SEQ47329.1"/>
    <property type="molecule type" value="Genomic_DNA"/>
</dbReference>
<dbReference type="RefSeq" id="WP_092504716.1">
    <property type="nucleotide sequence ID" value="NZ_FOEH01000003.1"/>
</dbReference>
<dbReference type="Proteomes" id="UP000198733">
    <property type="component" value="Unassembled WGS sequence"/>
</dbReference>
<comment type="caution">
    <text evidence="1">The sequence shown here is derived from an EMBL/GenBank/DDBJ whole genome shotgun (WGS) entry which is preliminary data.</text>
</comment>
<evidence type="ECO:0000313" key="1">
    <source>
        <dbReference type="EMBL" id="SEQ47329.1"/>
    </source>
</evidence>
<name>A0A1H9GB72_9BACI</name>
<protein>
    <recommendedName>
        <fullName evidence="3">Methionyl-tRNA formyltransferase</fullName>
    </recommendedName>
</protein>
<keyword evidence="2" id="KW-1185">Reference proteome</keyword>
<accession>A0A1H9GB72</accession>
<organism evidence="1 2">
    <name type="scientific">Virgibacillus subterraneus</name>
    <dbReference type="NCBI Taxonomy" id="621109"/>
    <lineage>
        <taxon>Bacteria</taxon>
        <taxon>Bacillati</taxon>
        <taxon>Bacillota</taxon>
        <taxon>Bacilli</taxon>
        <taxon>Bacillales</taxon>
        <taxon>Bacillaceae</taxon>
        <taxon>Virgibacillus</taxon>
    </lineage>
</organism>
<sequence>MALITNIKRIEKEKNTVHKQVDTTYSSFLEKNGELYFQIDTYGSNDRQMRGKISQSVQLDKNAAKELIKLLKSEFKI</sequence>
<reference evidence="1 2" key="1">
    <citation type="submission" date="2016-10" db="EMBL/GenBank/DDBJ databases">
        <authorList>
            <person name="Varghese N."/>
            <person name="Submissions S."/>
        </authorList>
    </citation>
    <scope>NUCLEOTIDE SEQUENCE [LARGE SCALE GENOMIC DNA]</scope>
    <source>
        <strain evidence="1 2">CGMCC 1.7734</strain>
    </source>
</reference>
<evidence type="ECO:0000313" key="2">
    <source>
        <dbReference type="Proteomes" id="UP000198733"/>
    </source>
</evidence>